<dbReference type="OrthoDB" id="8970294at2"/>
<name>A0A4Q7VBT5_9BURK</name>
<evidence type="ECO:0000256" key="2">
    <source>
        <dbReference type="SAM" id="SignalP"/>
    </source>
</evidence>
<dbReference type="SUPFAM" id="SSF53850">
    <property type="entry name" value="Periplasmic binding protein-like II"/>
    <property type="match status" value="1"/>
</dbReference>
<accession>A0A4Q7VBT5</accession>
<dbReference type="AlphaFoldDB" id="A0A4Q7VBT5"/>
<protein>
    <submittedName>
        <fullName evidence="3">Tripartite-type tricarboxylate transporter receptor subunit TctC</fullName>
    </submittedName>
</protein>
<feature type="chain" id="PRO_5020860332" evidence="2">
    <location>
        <begin position="22"/>
        <end position="322"/>
    </location>
</feature>
<dbReference type="Gene3D" id="3.40.190.10">
    <property type="entry name" value="Periplasmic binding protein-like II"/>
    <property type="match status" value="1"/>
</dbReference>
<dbReference type="PANTHER" id="PTHR42928:SF5">
    <property type="entry name" value="BLR1237 PROTEIN"/>
    <property type="match status" value="1"/>
</dbReference>
<evidence type="ECO:0000256" key="1">
    <source>
        <dbReference type="ARBA" id="ARBA00006987"/>
    </source>
</evidence>
<dbReference type="EMBL" id="SHKO01000002">
    <property type="protein sequence ID" value="RZT94311.1"/>
    <property type="molecule type" value="Genomic_DNA"/>
</dbReference>
<sequence>MRKLPALFLILLALSPLAAYAAYPEKSVHITIPYPSGQTTDIIGRLLAEQLSKHLKQPFVVENKGGAGGIIGLEAAKREKPDGYRLLVGASGPLAINPSLYTNLPYDTLKDFKAVGLVSKVPLFLVARKDFPADTVPELISYLKQNDGKINYGSGGVGLTNHLTMEMFKHQTALNLLHVPYRGATAAVAGLVGGDTSVMFEAAPAIKPLVQDGRLKVFGVANKSGSQAFAGVKPLAELGVPGFDATAWIALLAPAGTPDDTVRVLNDAMQKILQDPQLKSKLATIGNEVFIASPQDSQAFIEKEIKFWGEAAKASGVKPSKL</sequence>
<proteinExistence type="inferred from homology"/>
<dbReference type="Gene3D" id="3.40.190.150">
    <property type="entry name" value="Bordetella uptake gene, domain 1"/>
    <property type="match status" value="1"/>
</dbReference>
<comment type="caution">
    <text evidence="3">The sequence shown here is derived from an EMBL/GenBank/DDBJ whole genome shotgun (WGS) entry which is preliminary data.</text>
</comment>
<evidence type="ECO:0000313" key="3">
    <source>
        <dbReference type="EMBL" id="RZT94311.1"/>
    </source>
</evidence>
<evidence type="ECO:0000313" key="4">
    <source>
        <dbReference type="Proteomes" id="UP000293398"/>
    </source>
</evidence>
<keyword evidence="2" id="KW-0732">Signal</keyword>
<feature type="signal peptide" evidence="2">
    <location>
        <begin position="1"/>
        <end position="21"/>
    </location>
</feature>
<keyword evidence="4" id="KW-1185">Reference proteome</keyword>
<dbReference type="Pfam" id="PF03401">
    <property type="entry name" value="TctC"/>
    <property type="match status" value="1"/>
</dbReference>
<dbReference type="CDD" id="cd07012">
    <property type="entry name" value="PBP2_Bug_TTT"/>
    <property type="match status" value="1"/>
</dbReference>
<dbReference type="PIRSF" id="PIRSF017082">
    <property type="entry name" value="YflP"/>
    <property type="match status" value="1"/>
</dbReference>
<organism evidence="3 4">
    <name type="scientific">Advenella incenata</name>
    <dbReference type="NCBI Taxonomy" id="267800"/>
    <lineage>
        <taxon>Bacteria</taxon>
        <taxon>Pseudomonadati</taxon>
        <taxon>Pseudomonadota</taxon>
        <taxon>Betaproteobacteria</taxon>
        <taxon>Burkholderiales</taxon>
        <taxon>Alcaligenaceae</taxon>
    </lineage>
</organism>
<dbReference type="PANTHER" id="PTHR42928">
    <property type="entry name" value="TRICARBOXYLATE-BINDING PROTEIN"/>
    <property type="match status" value="1"/>
</dbReference>
<dbReference type="RefSeq" id="WP_128393015.1">
    <property type="nucleotide sequence ID" value="NZ_SHKO01000002.1"/>
</dbReference>
<dbReference type="InterPro" id="IPR005064">
    <property type="entry name" value="BUG"/>
</dbReference>
<reference evidence="3 4" key="1">
    <citation type="submission" date="2019-02" db="EMBL/GenBank/DDBJ databases">
        <title>Genomic Encyclopedia of Type Strains, Phase IV (KMG-IV): sequencing the most valuable type-strain genomes for metagenomic binning, comparative biology and taxonomic classification.</title>
        <authorList>
            <person name="Goeker M."/>
        </authorList>
    </citation>
    <scope>NUCLEOTIDE SEQUENCE [LARGE SCALE GENOMIC DNA]</scope>
    <source>
        <strain evidence="3 4">DSM 23814</strain>
    </source>
</reference>
<dbReference type="InterPro" id="IPR042100">
    <property type="entry name" value="Bug_dom1"/>
</dbReference>
<keyword evidence="3" id="KW-0675">Receptor</keyword>
<comment type="similarity">
    <text evidence="1">Belongs to the UPF0065 (bug) family.</text>
</comment>
<gene>
    <name evidence="3" type="ORF">EV681_2729</name>
</gene>
<dbReference type="Proteomes" id="UP000293398">
    <property type="component" value="Unassembled WGS sequence"/>
</dbReference>